<gene>
    <name evidence="2" type="ORF">PsYK624_048940</name>
</gene>
<name>A0A9P3G460_9APHY</name>
<dbReference type="CDD" id="cd02440">
    <property type="entry name" value="AdoMet_MTases"/>
    <property type="match status" value="1"/>
</dbReference>
<dbReference type="GO" id="GO:0032259">
    <property type="term" value="P:methylation"/>
    <property type="evidence" value="ECO:0007669"/>
    <property type="project" value="UniProtKB-KW"/>
</dbReference>
<evidence type="ECO:0000313" key="3">
    <source>
        <dbReference type="Proteomes" id="UP000703269"/>
    </source>
</evidence>
<feature type="region of interest" description="Disordered" evidence="1">
    <location>
        <begin position="1"/>
        <end position="21"/>
    </location>
</feature>
<keyword evidence="3" id="KW-1185">Reference proteome</keyword>
<reference evidence="2 3" key="1">
    <citation type="submission" date="2021-08" db="EMBL/GenBank/DDBJ databases">
        <title>Draft Genome Sequence of Phanerochaete sordida strain YK-624.</title>
        <authorList>
            <person name="Mori T."/>
            <person name="Dohra H."/>
            <person name="Suzuki T."/>
            <person name="Kawagishi H."/>
            <person name="Hirai H."/>
        </authorList>
    </citation>
    <scope>NUCLEOTIDE SEQUENCE [LARGE SCALE GENOMIC DNA]</scope>
    <source>
        <strain evidence="2 3">YK-624</strain>
    </source>
</reference>
<sequence length="355" mass="39918">MASAGYDSASDDESDGGSASCVCSARASSVTTEDWDMRSASPGPSVFSMTSSMRINAFRQEYGRGLNNYSEIYRLPADEEELERLDQQHAMFREIMGKYPPPIFEVLADTPGQVKTVVDLGCGSGSWIVDVARDFPNCSCVAVDLIPMQIIDIPPNCRSEVDDINLGLQHFYGEFNVAHARLISTGIRDYKGLVDQISHVLKPGGLIDLTEFDFRVYDFDKQPIPITVDASPLARWFHLALRAVQMQGGEPDAANHLYGWTRDHGAFEDVQYREWWLQTSCWNPGQDDEARQKNRWGAAMREDILAFLKSGRPLLLGTGVPEQILNPLEEEAERELMEARVPTYVRIQNVYGRRR</sequence>
<dbReference type="Gene3D" id="3.40.50.150">
    <property type="entry name" value="Vaccinia Virus protein VP39"/>
    <property type="match status" value="1"/>
</dbReference>
<dbReference type="PANTHER" id="PTHR43591:SF24">
    <property type="entry name" value="2-METHOXY-6-POLYPRENYL-1,4-BENZOQUINOL METHYLASE, MITOCHONDRIAL"/>
    <property type="match status" value="1"/>
</dbReference>
<evidence type="ECO:0000256" key="1">
    <source>
        <dbReference type="SAM" id="MobiDB-lite"/>
    </source>
</evidence>
<keyword evidence="2" id="KW-0808">Transferase</keyword>
<keyword evidence="2" id="KW-0489">Methyltransferase</keyword>
<accession>A0A9P3G460</accession>
<protein>
    <submittedName>
        <fullName evidence="2">Methyltransferase domain-containing protein</fullName>
    </submittedName>
</protein>
<dbReference type="InterPro" id="IPR029063">
    <property type="entry name" value="SAM-dependent_MTases_sf"/>
</dbReference>
<proteinExistence type="predicted"/>
<dbReference type="GO" id="GO:0008168">
    <property type="term" value="F:methyltransferase activity"/>
    <property type="evidence" value="ECO:0007669"/>
    <property type="project" value="UniProtKB-KW"/>
</dbReference>
<organism evidence="2 3">
    <name type="scientific">Phanerochaete sordida</name>
    <dbReference type="NCBI Taxonomy" id="48140"/>
    <lineage>
        <taxon>Eukaryota</taxon>
        <taxon>Fungi</taxon>
        <taxon>Dikarya</taxon>
        <taxon>Basidiomycota</taxon>
        <taxon>Agaricomycotina</taxon>
        <taxon>Agaricomycetes</taxon>
        <taxon>Polyporales</taxon>
        <taxon>Phanerochaetaceae</taxon>
        <taxon>Phanerochaete</taxon>
    </lineage>
</organism>
<dbReference type="Pfam" id="PF13489">
    <property type="entry name" value="Methyltransf_23"/>
    <property type="match status" value="1"/>
</dbReference>
<dbReference type="AlphaFoldDB" id="A0A9P3G460"/>
<evidence type="ECO:0000313" key="2">
    <source>
        <dbReference type="EMBL" id="GJE88807.1"/>
    </source>
</evidence>
<dbReference type="SUPFAM" id="SSF53335">
    <property type="entry name" value="S-adenosyl-L-methionine-dependent methyltransferases"/>
    <property type="match status" value="1"/>
</dbReference>
<comment type="caution">
    <text evidence="2">The sequence shown here is derived from an EMBL/GenBank/DDBJ whole genome shotgun (WGS) entry which is preliminary data.</text>
</comment>
<dbReference type="OrthoDB" id="2013972at2759"/>
<dbReference type="PANTHER" id="PTHR43591">
    <property type="entry name" value="METHYLTRANSFERASE"/>
    <property type="match status" value="1"/>
</dbReference>
<dbReference type="EMBL" id="BPQB01000010">
    <property type="protein sequence ID" value="GJE88807.1"/>
    <property type="molecule type" value="Genomic_DNA"/>
</dbReference>
<dbReference type="Proteomes" id="UP000703269">
    <property type="component" value="Unassembled WGS sequence"/>
</dbReference>